<keyword evidence="2" id="KW-0812">Transmembrane</keyword>
<gene>
    <name evidence="3" type="ORF">FMUND_10273</name>
</gene>
<feature type="compositionally biased region" description="Polar residues" evidence="1">
    <location>
        <begin position="76"/>
        <end position="92"/>
    </location>
</feature>
<evidence type="ECO:0000256" key="1">
    <source>
        <dbReference type="SAM" id="MobiDB-lite"/>
    </source>
</evidence>
<organism evidence="3 4">
    <name type="scientific">Fusarium mundagurra</name>
    <dbReference type="NCBI Taxonomy" id="1567541"/>
    <lineage>
        <taxon>Eukaryota</taxon>
        <taxon>Fungi</taxon>
        <taxon>Dikarya</taxon>
        <taxon>Ascomycota</taxon>
        <taxon>Pezizomycotina</taxon>
        <taxon>Sordariomycetes</taxon>
        <taxon>Hypocreomycetidae</taxon>
        <taxon>Hypocreales</taxon>
        <taxon>Nectriaceae</taxon>
        <taxon>Fusarium</taxon>
        <taxon>Fusarium fujikuroi species complex</taxon>
    </lineage>
</organism>
<dbReference type="OrthoDB" id="10523911at2759"/>
<keyword evidence="2" id="KW-0472">Membrane</keyword>
<sequence length="324" mass="36846">MTDYNTKLPEYIDGWLNTFIADTSTPFRRQKRDASLSPILNWNDMPTPPPSDMTQETPRKSRRRSPKRPRQDATPEENTSQETPFDDNQTPTGPARTLRMAMPSRPFSNPPSLPPSSSTSQSSNRSRSTSPVKRSTLELLQKPVKFIPMHELKVEENIQKTFNRIFDISYGDEFIPNAVEKEIQASGQRAMSGWFFEHSDDKTTYYMKELAALLKIKDTARFMFTAEAVPILNYLLGLAGVLCFALFSLVYLVILWMYDFKRYKAGSMGQKTKYDLHVLIMILGFYMIIVGAYSVGCLTKEAFDTGAISKVFDCANNSGFIQDN</sequence>
<accession>A0A8H6D980</accession>
<name>A0A8H6D980_9HYPO</name>
<feature type="transmembrane region" description="Helical" evidence="2">
    <location>
        <begin position="276"/>
        <end position="295"/>
    </location>
</feature>
<evidence type="ECO:0000313" key="3">
    <source>
        <dbReference type="EMBL" id="KAF5709061.1"/>
    </source>
</evidence>
<dbReference type="AlphaFoldDB" id="A0A8H6D980"/>
<comment type="caution">
    <text evidence="3">The sequence shown here is derived from an EMBL/GenBank/DDBJ whole genome shotgun (WGS) entry which is preliminary data.</text>
</comment>
<reference evidence="3 4" key="1">
    <citation type="submission" date="2020-05" db="EMBL/GenBank/DDBJ databases">
        <title>Identification and distribution of gene clusters putatively required for synthesis of sphingolipid metabolism inhibitors in phylogenetically diverse species of the filamentous fungus Fusarium.</title>
        <authorList>
            <person name="Kim H.-S."/>
            <person name="Busman M."/>
            <person name="Brown D.W."/>
            <person name="Divon H."/>
            <person name="Uhlig S."/>
            <person name="Proctor R.H."/>
        </authorList>
    </citation>
    <scope>NUCLEOTIDE SEQUENCE [LARGE SCALE GENOMIC DNA]</scope>
    <source>
        <strain evidence="3 4">NRRL 66235</strain>
    </source>
</reference>
<protein>
    <submittedName>
        <fullName evidence="3">Exostosin 3</fullName>
    </submittedName>
</protein>
<dbReference type="EMBL" id="JAAOAN010000368">
    <property type="protein sequence ID" value="KAF5709061.1"/>
    <property type="molecule type" value="Genomic_DNA"/>
</dbReference>
<feature type="compositionally biased region" description="Low complexity" evidence="1">
    <location>
        <begin position="115"/>
        <end position="131"/>
    </location>
</feature>
<feature type="transmembrane region" description="Helical" evidence="2">
    <location>
        <begin position="231"/>
        <end position="256"/>
    </location>
</feature>
<keyword evidence="4" id="KW-1185">Reference proteome</keyword>
<proteinExistence type="predicted"/>
<keyword evidence="2" id="KW-1133">Transmembrane helix</keyword>
<dbReference type="Proteomes" id="UP000544331">
    <property type="component" value="Unassembled WGS sequence"/>
</dbReference>
<evidence type="ECO:0000313" key="4">
    <source>
        <dbReference type="Proteomes" id="UP000544331"/>
    </source>
</evidence>
<feature type="region of interest" description="Disordered" evidence="1">
    <location>
        <begin position="38"/>
        <end position="135"/>
    </location>
</feature>
<evidence type="ECO:0000256" key="2">
    <source>
        <dbReference type="SAM" id="Phobius"/>
    </source>
</evidence>